<dbReference type="Gene3D" id="1.10.150.130">
    <property type="match status" value="1"/>
</dbReference>
<dbReference type="PANTHER" id="PTHR30629:SF2">
    <property type="entry name" value="PROPHAGE INTEGRASE INTS-RELATED"/>
    <property type="match status" value="1"/>
</dbReference>
<organism evidence="9 10">
    <name type="scientific">Amycolatopsis azurea DSM 43854</name>
    <dbReference type="NCBI Taxonomy" id="1238180"/>
    <lineage>
        <taxon>Bacteria</taxon>
        <taxon>Bacillati</taxon>
        <taxon>Actinomycetota</taxon>
        <taxon>Actinomycetes</taxon>
        <taxon>Pseudonocardiales</taxon>
        <taxon>Pseudonocardiaceae</taxon>
        <taxon>Amycolatopsis</taxon>
    </lineage>
</organism>
<proteinExistence type="inferred from homology"/>
<dbReference type="CDD" id="cd01189">
    <property type="entry name" value="INT_ICEBs1_C_like"/>
    <property type="match status" value="1"/>
</dbReference>
<feature type="domain" description="Tyr recombinase" evidence="7">
    <location>
        <begin position="181"/>
        <end position="381"/>
    </location>
</feature>
<evidence type="ECO:0000256" key="6">
    <source>
        <dbReference type="SAM" id="MobiDB-lite"/>
    </source>
</evidence>
<dbReference type="PROSITE" id="PS51898">
    <property type="entry name" value="TYR_RECOMBINASE"/>
    <property type="match status" value="1"/>
</dbReference>
<accession>A0ABX3JC05</accession>
<comment type="caution">
    <text evidence="9">The sequence shown here is derived from an EMBL/GenBank/DDBJ whole genome shotgun (WGS) entry which is preliminary data.</text>
</comment>
<feature type="region of interest" description="Disordered" evidence="6">
    <location>
        <begin position="287"/>
        <end position="313"/>
    </location>
</feature>
<dbReference type="Pfam" id="PF00589">
    <property type="entry name" value="Phage_integrase"/>
    <property type="match status" value="1"/>
</dbReference>
<dbReference type="PANTHER" id="PTHR30629">
    <property type="entry name" value="PROPHAGE INTEGRASE"/>
    <property type="match status" value="1"/>
</dbReference>
<sequence>MARPPLDVGTHGKIRFSDTATGVKARASYRGFDGKVHDIERTGPTRPKAERLLKKAISEALKAPGGGDMDHNTKFSVVADRWITRQAGRVEAGERAHGTLDNYRSVLKNHVLPALGDLRLHEVTVPRLDAFLPAVKAKTSASHARTTRAVVSGVLGFAVRQGALGSNPVRELERIEGGKRKKPRALSSTERRKWLEQLEADPKAVARDLPDLTRFMLATGVRIGEALATFWEDVDLDAGTVAIDWKVIRIREVGLRRVKKLKTESGDRTLPLPSWAVSVLRERRRLAEEAGRGPATPVFPDTLGGLRDPSNTRRDLREARGTEDFAWVKSHVFRKTAATVLDDAKLSSRQIADQLGHARPSITQDVYMGRTTVSRDNATALEGMWDDEDPANSGGKPGAGQDQQDQTEP</sequence>
<dbReference type="Proteomes" id="UP000188551">
    <property type="component" value="Unassembled WGS sequence"/>
</dbReference>
<dbReference type="InterPro" id="IPR013762">
    <property type="entry name" value="Integrase-like_cat_sf"/>
</dbReference>
<dbReference type="InterPro" id="IPR011010">
    <property type="entry name" value="DNA_brk_join_enz"/>
</dbReference>
<keyword evidence="2" id="KW-0229">DNA integration</keyword>
<dbReference type="Pfam" id="PF22022">
    <property type="entry name" value="Phage_int_M"/>
    <property type="match status" value="1"/>
</dbReference>
<evidence type="ECO:0000256" key="2">
    <source>
        <dbReference type="ARBA" id="ARBA00022908"/>
    </source>
</evidence>
<evidence type="ECO:0000256" key="5">
    <source>
        <dbReference type="PROSITE-ProRule" id="PRU01248"/>
    </source>
</evidence>
<dbReference type="EMBL" id="MUXN01000020">
    <property type="protein sequence ID" value="OOC03787.1"/>
    <property type="molecule type" value="Genomic_DNA"/>
</dbReference>
<evidence type="ECO:0000259" key="7">
    <source>
        <dbReference type="PROSITE" id="PS51898"/>
    </source>
</evidence>
<reference evidence="9 10" key="1">
    <citation type="submission" date="2017-02" db="EMBL/GenBank/DDBJ databases">
        <title>Amycolatopsis azurea DSM 43854 draft genome.</title>
        <authorList>
            <person name="Mayilraj S."/>
        </authorList>
    </citation>
    <scope>NUCLEOTIDE SEQUENCE [LARGE SCALE GENOMIC DNA]</scope>
    <source>
        <strain evidence="9 10">DSM 43854</strain>
    </source>
</reference>
<keyword evidence="4" id="KW-0233">DNA recombination</keyword>
<evidence type="ECO:0000313" key="9">
    <source>
        <dbReference type="EMBL" id="OOC03787.1"/>
    </source>
</evidence>
<protein>
    <submittedName>
        <fullName evidence="9">Site-specific integrase</fullName>
    </submittedName>
</protein>
<dbReference type="InterPro" id="IPR002104">
    <property type="entry name" value="Integrase_catalytic"/>
</dbReference>
<dbReference type="RefSeq" id="WP_039917338.1">
    <property type="nucleotide sequence ID" value="NZ_ANMG01000023.1"/>
</dbReference>
<dbReference type="Gene3D" id="1.10.443.10">
    <property type="entry name" value="Intergrase catalytic core"/>
    <property type="match status" value="1"/>
</dbReference>
<gene>
    <name evidence="9" type="ORF">B0293_26360</name>
</gene>
<dbReference type="SUPFAM" id="SSF56349">
    <property type="entry name" value="DNA breaking-rejoining enzymes"/>
    <property type="match status" value="1"/>
</dbReference>
<evidence type="ECO:0000259" key="8">
    <source>
        <dbReference type="PROSITE" id="PS51900"/>
    </source>
</evidence>
<keyword evidence="10" id="KW-1185">Reference proteome</keyword>
<evidence type="ECO:0000313" key="10">
    <source>
        <dbReference type="Proteomes" id="UP000188551"/>
    </source>
</evidence>
<dbReference type="InterPro" id="IPR053876">
    <property type="entry name" value="Phage_int_M"/>
</dbReference>
<feature type="domain" description="Core-binding (CB)" evidence="8">
    <location>
        <begin position="73"/>
        <end position="159"/>
    </location>
</feature>
<evidence type="ECO:0000256" key="1">
    <source>
        <dbReference type="ARBA" id="ARBA00008857"/>
    </source>
</evidence>
<dbReference type="PROSITE" id="PS51900">
    <property type="entry name" value="CB"/>
    <property type="match status" value="1"/>
</dbReference>
<comment type="similarity">
    <text evidence="1">Belongs to the 'phage' integrase family.</text>
</comment>
<name>A0ABX3JC05_9PSEU</name>
<dbReference type="InterPro" id="IPR050808">
    <property type="entry name" value="Phage_Integrase"/>
</dbReference>
<evidence type="ECO:0000256" key="4">
    <source>
        <dbReference type="ARBA" id="ARBA00023172"/>
    </source>
</evidence>
<keyword evidence="3 5" id="KW-0238">DNA-binding</keyword>
<feature type="region of interest" description="Disordered" evidence="6">
    <location>
        <begin position="377"/>
        <end position="409"/>
    </location>
</feature>
<evidence type="ECO:0000256" key="3">
    <source>
        <dbReference type="ARBA" id="ARBA00023125"/>
    </source>
</evidence>
<dbReference type="InterPro" id="IPR010998">
    <property type="entry name" value="Integrase_recombinase_N"/>
</dbReference>
<dbReference type="InterPro" id="IPR044068">
    <property type="entry name" value="CB"/>
</dbReference>